<dbReference type="OrthoDB" id="10036721at2759"/>
<proteinExistence type="predicted"/>
<feature type="domain" description="Alpha-L-rhamnosidase C-terminal" evidence="2">
    <location>
        <begin position="765"/>
        <end position="836"/>
    </location>
</feature>
<evidence type="ECO:0000256" key="1">
    <source>
        <dbReference type="SAM" id="SignalP"/>
    </source>
</evidence>
<keyword evidence="3" id="KW-0378">Hydrolase</keyword>
<organism evidence="3 4">
    <name type="scientific">Leucosporidium creatinivorum</name>
    <dbReference type="NCBI Taxonomy" id="106004"/>
    <lineage>
        <taxon>Eukaryota</taxon>
        <taxon>Fungi</taxon>
        <taxon>Dikarya</taxon>
        <taxon>Basidiomycota</taxon>
        <taxon>Pucciniomycotina</taxon>
        <taxon>Microbotryomycetes</taxon>
        <taxon>Leucosporidiales</taxon>
        <taxon>Leucosporidium</taxon>
    </lineage>
</organism>
<feature type="chain" id="PRO_5012011127" evidence="1">
    <location>
        <begin position="21"/>
        <end position="860"/>
    </location>
</feature>
<evidence type="ECO:0000313" key="3">
    <source>
        <dbReference type="EMBL" id="ORY82403.1"/>
    </source>
</evidence>
<accession>A0A1Y2FEQ2</accession>
<dbReference type="GO" id="GO:0005975">
    <property type="term" value="P:carbohydrate metabolic process"/>
    <property type="evidence" value="ECO:0007669"/>
    <property type="project" value="InterPro"/>
</dbReference>
<dbReference type="InterPro" id="IPR035398">
    <property type="entry name" value="Bac_rhamnosid_C"/>
</dbReference>
<keyword evidence="4" id="KW-1185">Reference proteome</keyword>
<name>A0A1Y2FEQ2_9BASI</name>
<keyword evidence="1" id="KW-0732">Signal</keyword>
<dbReference type="Gene3D" id="2.60.420.10">
    <property type="entry name" value="Maltose phosphorylase, domain 3"/>
    <property type="match status" value="1"/>
</dbReference>
<dbReference type="AlphaFoldDB" id="A0A1Y2FEQ2"/>
<protein>
    <submittedName>
        <fullName evidence="3">Six-hairpin glycosidase-like protein</fullName>
    </submittedName>
</protein>
<evidence type="ECO:0000313" key="4">
    <source>
        <dbReference type="Proteomes" id="UP000193467"/>
    </source>
</evidence>
<dbReference type="PANTHER" id="PTHR34987:SF4">
    <property type="entry name" value="ALPHA-L-RHAMNOSIDASE C-TERMINAL DOMAIN-CONTAINING PROTEIN"/>
    <property type="match status" value="1"/>
</dbReference>
<keyword evidence="3" id="KW-0326">Glycosidase</keyword>
<comment type="caution">
    <text evidence="3">The sequence shown here is derived from an EMBL/GenBank/DDBJ whole genome shotgun (WGS) entry which is preliminary data.</text>
</comment>
<dbReference type="GO" id="GO:0016798">
    <property type="term" value="F:hydrolase activity, acting on glycosyl bonds"/>
    <property type="evidence" value="ECO:0007669"/>
    <property type="project" value="UniProtKB-KW"/>
</dbReference>
<dbReference type="EMBL" id="MCGR01000021">
    <property type="protein sequence ID" value="ORY82403.1"/>
    <property type="molecule type" value="Genomic_DNA"/>
</dbReference>
<reference evidence="3 4" key="1">
    <citation type="submission" date="2016-07" db="EMBL/GenBank/DDBJ databases">
        <title>Pervasive Adenine N6-methylation of Active Genes in Fungi.</title>
        <authorList>
            <consortium name="DOE Joint Genome Institute"/>
            <person name="Mondo S.J."/>
            <person name="Dannebaum R.O."/>
            <person name="Kuo R.C."/>
            <person name="Labutti K."/>
            <person name="Haridas S."/>
            <person name="Kuo A."/>
            <person name="Salamov A."/>
            <person name="Ahrendt S.R."/>
            <person name="Lipzen A."/>
            <person name="Sullivan W."/>
            <person name="Andreopoulos W.B."/>
            <person name="Clum A."/>
            <person name="Lindquist E."/>
            <person name="Daum C."/>
            <person name="Ramamoorthy G.K."/>
            <person name="Gryganskyi A."/>
            <person name="Culley D."/>
            <person name="Magnuson J.K."/>
            <person name="James T.Y."/>
            <person name="O'Malley M.A."/>
            <person name="Stajich J.E."/>
            <person name="Spatafora J.W."/>
            <person name="Visel A."/>
            <person name="Grigoriev I.V."/>
        </authorList>
    </citation>
    <scope>NUCLEOTIDE SEQUENCE [LARGE SCALE GENOMIC DNA]</scope>
    <source>
        <strain evidence="3 4">62-1032</strain>
    </source>
</reference>
<dbReference type="SUPFAM" id="SSF48208">
    <property type="entry name" value="Six-hairpin glycosidases"/>
    <property type="match status" value="1"/>
</dbReference>
<dbReference type="InterPro" id="IPR008928">
    <property type="entry name" value="6-hairpin_glycosidase_sf"/>
</dbReference>
<dbReference type="PANTHER" id="PTHR34987">
    <property type="entry name" value="C, PUTATIVE (AFU_ORTHOLOGUE AFUA_3G02880)-RELATED"/>
    <property type="match status" value="1"/>
</dbReference>
<gene>
    <name evidence="3" type="ORF">BCR35DRAFT_352235</name>
</gene>
<feature type="signal peptide" evidence="1">
    <location>
        <begin position="1"/>
        <end position="20"/>
    </location>
</feature>
<dbReference type="Proteomes" id="UP000193467">
    <property type="component" value="Unassembled WGS sequence"/>
</dbReference>
<dbReference type="Gene3D" id="1.50.10.10">
    <property type="match status" value="1"/>
</dbReference>
<dbReference type="Pfam" id="PF17390">
    <property type="entry name" value="Bac_rhamnosid_C"/>
    <property type="match status" value="1"/>
</dbReference>
<sequence>MIYTRVALLVALGGIFGAQASPLQARNNDKSSTPWPAIPTPESYQQPSGPVYVYPVSVAKGLTSNHSSSASSPTMIFDSVGDIYTLDYGADVAGRPVFGIAELSNSYAQIAIKYSEAYNGLKQNFSDGPYSFANGLSNEFRVETLNITKTGELSSFLVQGSQRWQSIELIKGSGVTLKSAGFISTVDQAPLASKPGYFASSNSTFTDIWNLGPRTQQLACYSPDTQISTWEIDSQKGAYIRGQKPATTIKGANAQNYTLSFETMIDYGGVGWRLDTEVDNIWAEGPILVLSSNYPEGSFVNYNTSLLPPNTLVLGRGWALQNQTTLSGWHLDSFPVPFDVTEKEWHEIATESPGDGTYTVKIDGKQIASFNLTAYGQGARPVYFPPAAYYSFALGPWQDQAAWYRNVNVTLASGASWYSNPMTSEDVKIEYGVAPNDYYVCSDAGKRDRFAWLGDRQISARAIEAVGDFDAVSGPAEQAFARQVSTGGVPANTLFSELDPLGVLGRTENLDLILVDWLNRFTDVIYQYWIRSGNDTFIGHYWPQMLSMTAYTIQASLDPKTNFGTNGGSGTLLRSTVHIIQSLEEMVIMGEYLGHNASVASLATQAQLSRKAVENSWNATGGFYALPGAQWTLIDLAMIEINKIGSQERRDEAWSGLSSRIRPGGYVDPPIQDNFNLLDTGLHPVDVNVMGYLLWAAGERRDGAFAQDLITRTYGPMVERGVNYTGGYWEFLSSDGTYPGNDLQTALSHFWGGFPTAFLSEYVLGVQPITPGFKTFRVAPLSDWSGDWVHGRVPTPHGLIYVAWGYDANGKISMEITAPQGTTGYVSPPFSGSYSANGKTGQMGELVVKGGEGKVMIVQE</sequence>
<dbReference type="InterPro" id="IPR012341">
    <property type="entry name" value="6hp_glycosidase-like_sf"/>
</dbReference>
<evidence type="ECO:0000259" key="2">
    <source>
        <dbReference type="Pfam" id="PF17390"/>
    </source>
</evidence>
<dbReference type="STRING" id="106004.A0A1Y2FEQ2"/>
<dbReference type="InParanoid" id="A0A1Y2FEQ2"/>